<name>A0A0T5NUK2_9RHOB</name>
<evidence type="ECO:0000313" key="3">
    <source>
        <dbReference type="EMBL" id="KRS12597.1"/>
    </source>
</evidence>
<feature type="signal peptide" evidence="1">
    <location>
        <begin position="1"/>
        <end position="19"/>
    </location>
</feature>
<dbReference type="EMBL" id="LAXJ01000009">
    <property type="protein sequence ID" value="KRS12597.1"/>
    <property type="molecule type" value="Genomic_DNA"/>
</dbReference>
<evidence type="ECO:0000259" key="2">
    <source>
        <dbReference type="Pfam" id="PF14220"/>
    </source>
</evidence>
<evidence type="ECO:0000256" key="1">
    <source>
        <dbReference type="SAM" id="SignalP"/>
    </source>
</evidence>
<sequence length="175" mass="19218">MRIIAFLALLAATPSAAPAQTADEIGVARHVLSQAQARSVAENREYCGYIGYTAAGQLATTRPRRGHLNYCQPSWPEGLRVVASWHTHGAYDDNAWSEVPTVNDIRADKGEGINGYVGTPAGRLWFLDTRRMEVRQLCSPGCIPADPRHVMGAEGPIARAYTLRELMRREAAQFP</sequence>
<evidence type="ECO:0000313" key="4">
    <source>
        <dbReference type="Proteomes" id="UP000051295"/>
    </source>
</evidence>
<keyword evidence="1" id="KW-0732">Signal</keyword>
<feature type="chain" id="PRO_5006663937" description="DUF4329 domain-containing protein" evidence="1">
    <location>
        <begin position="20"/>
        <end position="175"/>
    </location>
</feature>
<dbReference type="AlphaFoldDB" id="A0A0T5NUK2"/>
<proteinExistence type="predicted"/>
<dbReference type="OrthoDB" id="7850904at2"/>
<feature type="domain" description="DUF4329" evidence="2">
    <location>
        <begin position="27"/>
        <end position="138"/>
    </location>
</feature>
<gene>
    <name evidence="3" type="ORF">XM53_10970</name>
</gene>
<accession>A0A0T5NUK2</accession>
<reference evidence="3 4" key="1">
    <citation type="submission" date="2015-04" db="EMBL/GenBank/DDBJ databases">
        <title>The draft genome sequence of Roseovarius sp.R12b.</title>
        <authorList>
            <person name="Li G."/>
            <person name="Lai Q."/>
            <person name="Shao Z."/>
            <person name="Yan P."/>
        </authorList>
    </citation>
    <scope>NUCLEOTIDE SEQUENCE [LARGE SCALE GENOMIC DNA]</scope>
    <source>
        <strain evidence="3 4">R12B</strain>
    </source>
</reference>
<dbReference type="InterPro" id="IPR025479">
    <property type="entry name" value="DUF4329"/>
</dbReference>
<dbReference type="Pfam" id="PF14220">
    <property type="entry name" value="DUF4329"/>
    <property type="match status" value="1"/>
</dbReference>
<dbReference type="Proteomes" id="UP000051295">
    <property type="component" value="Unassembled WGS sequence"/>
</dbReference>
<organism evidence="3 4">
    <name type="scientific">Roseovarius atlanticus</name>
    <dbReference type="NCBI Taxonomy" id="1641875"/>
    <lineage>
        <taxon>Bacteria</taxon>
        <taxon>Pseudomonadati</taxon>
        <taxon>Pseudomonadota</taxon>
        <taxon>Alphaproteobacteria</taxon>
        <taxon>Rhodobacterales</taxon>
        <taxon>Roseobacteraceae</taxon>
        <taxon>Roseovarius</taxon>
    </lineage>
</organism>
<dbReference type="STRING" id="1641875.XM53_10970"/>
<protein>
    <recommendedName>
        <fullName evidence="2">DUF4329 domain-containing protein</fullName>
    </recommendedName>
</protein>
<dbReference type="PATRIC" id="fig|1641875.4.peg.4616"/>
<keyword evidence="4" id="KW-1185">Reference proteome</keyword>
<comment type="caution">
    <text evidence="3">The sequence shown here is derived from an EMBL/GenBank/DDBJ whole genome shotgun (WGS) entry which is preliminary data.</text>
</comment>
<dbReference type="RefSeq" id="WP_057793222.1">
    <property type="nucleotide sequence ID" value="NZ_LAXJ01000009.1"/>
</dbReference>